<keyword evidence="1" id="KW-0802">TPR repeat</keyword>
<dbReference type="STRING" id="1817893.AUJ66_00150"/>
<evidence type="ECO:0000256" key="1">
    <source>
        <dbReference type="PROSITE-ProRule" id="PRU00339"/>
    </source>
</evidence>
<sequence length="277" mass="32328">MMKIVSVFYVVILLLIPALLNIPLKNYFHPQEEYAQQDLIYRMFGSLRGLLADWAFIKGEEYYHSGLPIRGLRTAGCLQIEMSKSREGHPEEREHEHETEEQVKSDFYSNLYSQIKITQHTHLSYAEEKEVLPWFYLQARFNPHDIQGYVLGGYWLRRLGKPEEALRFLKEGEACNPASAQILTEIGALYYKQKGYNQAIEYFERARQLWLTGKPPNLVTNDYASSDRIYTFHLLGYLYEKTGKPLLAAQVYTELYSFEPMRTFLLDKIKKLGTGSN</sequence>
<dbReference type="Proteomes" id="UP000182278">
    <property type="component" value="Unassembled WGS sequence"/>
</dbReference>
<organism evidence="2 3">
    <name type="scientific">Candidatus Desantisbacteria bacterium CG1_02_38_46</name>
    <dbReference type="NCBI Taxonomy" id="1817893"/>
    <lineage>
        <taxon>Bacteria</taxon>
        <taxon>Candidatus Desantisiibacteriota</taxon>
    </lineage>
</organism>
<protein>
    <recommendedName>
        <fullName evidence="4">Tetratricopeptide repeat protein</fullName>
    </recommendedName>
</protein>
<dbReference type="Gene3D" id="1.25.40.10">
    <property type="entry name" value="Tetratricopeptide repeat domain"/>
    <property type="match status" value="1"/>
</dbReference>
<dbReference type="AlphaFoldDB" id="A0A1J4SJP8"/>
<name>A0A1J4SJP8_9BACT</name>
<accession>A0A1J4SJP8</accession>
<dbReference type="SMART" id="SM00028">
    <property type="entry name" value="TPR"/>
    <property type="match status" value="3"/>
</dbReference>
<dbReference type="InterPro" id="IPR019734">
    <property type="entry name" value="TPR_rpt"/>
</dbReference>
<dbReference type="SUPFAM" id="SSF48452">
    <property type="entry name" value="TPR-like"/>
    <property type="match status" value="1"/>
</dbReference>
<feature type="repeat" description="TPR" evidence="1">
    <location>
        <begin position="180"/>
        <end position="213"/>
    </location>
</feature>
<evidence type="ECO:0008006" key="4">
    <source>
        <dbReference type="Google" id="ProtNLM"/>
    </source>
</evidence>
<reference evidence="2 3" key="1">
    <citation type="journal article" date="2016" name="Environ. Microbiol.">
        <title>Genomic resolution of a cold subsurface aquifer community provides metabolic insights for novel microbes adapted to high CO concentrations.</title>
        <authorList>
            <person name="Probst A.J."/>
            <person name="Castelle C.J."/>
            <person name="Singh A."/>
            <person name="Brown C.T."/>
            <person name="Anantharaman K."/>
            <person name="Sharon I."/>
            <person name="Hug L.A."/>
            <person name="Burstein D."/>
            <person name="Emerson J.B."/>
            <person name="Thomas B.C."/>
            <person name="Banfield J.F."/>
        </authorList>
    </citation>
    <scope>NUCLEOTIDE SEQUENCE [LARGE SCALE GENOMIC DNA]</scope>
    <source>
        <strain evidence="2">CG1_02_38_46</strain>
    </source>
</reference>
<gene>
    <name evidence="2" type="ORF">AUJ66_00150</name>
</gene>
<evidence type="ECO:0000313" key="2">
    <source>
        <dbReference type="EMBL" id="OIN98868.1"/>
    </source>
</evidence>
<proteinExistence type="predicted"/>
<dbReference type="PROSITE" id="PS50005">
    <property type="entry name" value="TPR"/>
    <property type="match status" value="1"/>
</dbReference>
<dbReference type="InterPro" id="IPR011990">
    <property type="entry name" value="TPR-like_helical_dom_sf"/>
</dbReference>
<dbReference type="EMBL" id="MNUO01000002">
    <property type="protein sequence ID" value="OIN98868.1"/>
    <property type="molecule type" value="Genomic_DNA"/>
</dbReference>
<comment type="caution">
    <text evidence="2">The sequence shown here is derived from an EMBL/GenBank/DDBJ whole genome shotgun (WGS) entry which is preliminary data.</text>
</comment>
<evidence type="ECO:0000313" key="3">
    <source>
        <dbReference type="Proteomes" id="UP000182278"/>
    </source>
</evidence>
<dbReference type="Pfam" id="PF13374">
    <property type="entry name" value="TPR_10"/>
    <property type="match status" value="1"/>
</dbReference>